<feature type="chain" id="PRO_5047309442" evidence="1">
    <location>
        <begin position="22"/>
        <end position="287"/>
    </location>
</feature>
<dbReference type="GO" id="GO:0005524">
    <property type="term" value="F:ATP binding"/>
    <property type="evidence" value="ECO:0007669"/>
    <property type="project" value="UniProtKB-KW"/>
</dbReference>
<proteinExistence type="predicted"/>
<keyword evidence="3" id="KW-1185">Reference proteome</keyword>
<accession>A0ABX6H5L6</accession>
<evidence type="ECO:0000256" key="1">
    <source>
        <dbReference type="SAM" id="SignalP"/>
    </source>
</evidence>
<organism evidence="2 3">
    <name type="scientific">Rathayibacter festucae</name>
    <dbReference type="NCBI Taxonomy" id="110937"/>
    <lineage>
        <taxon>Bacteria</taxon>
        <taxon>Bacillati</taxon>
        <taxon>Actinomycetota</taxon>
        <taxon>Actinomycetes</taxon>
        <taxon>Micrococcales</taxon>
        <taxon>Microbacteriaceae</taxon>
        <taxon>Rathayibacter</taxon>
    </lineage>
</organism>
<dbReference type="Proteomes" id="UP000464597">
    <property type="component" value="Plasmid unnamed2"/>
</dbReference>
<reference evidence="3" key="1">
    <citation type="submission" date="2019-12" db="EMBL/GenBank/DDBJ databases">
        <title>Complete and draft genome sequences of new strains and members of some known species of the genus Rathayibacter isolated from plants.</title>
        <authorList>
            <person name="Tarlachkov S.V."/>
            <person name="Starodumova I.P."/>
            <person name="Dorofeeva L.V."/>
            <person name="Prisyazhnaya N.V."/>
            <person name="Leyn S."/>
            <person name="Zlamal J."/>
            <person name="Elan M."/>
            <person name="Osterman A.L."/>
            <person name="Nadler S."/>
            <person name="Subbotin S.A."/>
            <person name="Evtushenko L.I."/>
        </authorList>
    </citation>
    <scope>NUCLEOTIDE SEQUENCE [LARGE SCALE GENOMIC DNA]</scope>
    <source>
        <strain evidence="3">VKM Ac-2802</strain>
        <plasmid evidence="3">unnamed2</plasmid>
    </source>
</reference>
<gene>
    <name evidence="2" type="ORF">GSU69_19705</name>
</gene>
<keyword evidence="2" id="KW-0067">ATP-binding</keyword>
<sequence>MVALLAVVPFALAGCSQSASSAALTPDPSAHAYLDTESGEIILPLTEYDFYGPASTLALANHATDIAFAKCMNEKGFAYSAASVEDDTASRIGDRTYGIWNESQARLYGYGAAPSAINAAFEADRAAGGDAWEAAYEECTMQPDPEIASFTPDNAELTESLVPQIQTLAYNAASADPAWQQAREAWWQCLRDEGLEPRTGSGDWSSVEANELASRTGGTSADKAEEIRIATTEARCNTATGLTQTLGDLEASYQAPLIAASQDALDELKAKNQDRLAAIHDFIARNS</sequence>
<keyword evidence="2" id="KW-0547">Nucleotide-binding</keyword>
<keyword evidence="1" id="KW-0732">Signal</keyword>
<keyword evidence="2" id="KW-0614">Plasmid</keyword>
<evidence type="ECO:0000313" key="2">
    <source>
        <dbReference type="EMBL" id="QHC65081.1"/>
    </source>
</evidence>
<protein>
    <submittedName>
        <fullName evidence="2">Uncharacterized protein</fullName>
    </submittedName>
</protein>
<name>A0ABX6H5L6_9MICO</name>
<dbReference type="RefSeq" id="WP_159424241.1">
    <property type="nucleotide sequence ID" value="NZ_CP047182.1"/>
</dbReference>
<dbReference type="EMBL" id="CP047182">
    <property type="protein sequence ID" value="QHC65081.1"/>
    <property type="molecule type" value="Genomic_DNA"/>
</dbReference>
<evidence type="ECO:0000313" key="3">
    <source>
        <dbReference type="Proteomes" id="UP000464597"/>
    </source>
</evidence>
<feature type="signal peptide" evidence="1">
    <location>
        <begin position="1"/>
        <end position="21"/>
    </location>
</feature>
<geneLocation type="plasmid" evidence="2 3">
    <name>unnamed2</name>
</geneLocation>